<accession>A0ABW6FJY3</accession>
<keyword evidence="1" id="KW-0472">Membrane</keyword>
<feature type="transmembrane region" description="Helical" evidence="1">
    <location>
        <begin position="238"/>
        <end position="260"/>
    </location>
</feature>
<keyword evidence="1" id="KW-0812">Transmembrane</keyword>
<gene>
    <name evidence="2" type="ORF">ACFWJN_13660</name>
</gene>
<protein>
    <recommendedName>
        <fullName evidence="4">DUF3592 domain-containing protein</fullName>
    </recommendedName>
</protein>
<name>A0ABW6FJY3_9ACTN</name>
<dbReference type="EMBL" id="JBHXIJ010000078">
    <property type="protein sequence ID" value="MFD5099996.1"/>
    <property type="molecule type" value="Genomic_DNA"/>
</dbReference>
<feature type="transmembrane region" description="Helical" evidence="1">
    <location>
        <begin position="144"/>
        <end position="166"/>
    </location>
</feature>
<sequence>MSIISSIPVLQGRDGVVLSAVSEGLVLERPRQVLTIPGRAVARVHIEGRTLSVELRAPAGSTPAVYRIEDVSEAAATAFASGVNSLLLEPDEEVDGAALVVVQTVKTLWRARFLRRLKWFVLGCIGTVVALGVIAGIAGDAGYVIIFVPFGFITIAALGAGAYAVGTWNHERRLLKHGITVFARPADQPGAYLYTDTAGTTRAVTHMPSAPYVQVSYDPQDPADVLVTPTPLVRRFSVTLGAFILFCGLSGMTLLVFLVADALSGGALMGGI</sequence>
<feature type="transmembrane region" description="Helical" evidence="1">
    <location>
        <begin position="119"/>
        <end position="138"/>
    </location>
</feature>
<evidence type="ECO:0000256" key="1">
    <source>
        <dbReference type="SAM" id="Phobius"/>
    </source>
</evidence>
<reference evidence="2 3" key="1">
    <citation type="submission" date="2024-09" db="EMBL/GenBank/DDBJ databases">
        <title>The Natural Products Discovery Center: Release of the First 8490 Sequenced Strains for Exploring Actinobacteria Biosynthetic Diversity.</title>
        <authorList>
            <person name="Kalkreuter E."/>
            <person name="Kautsar S.A."/>
            <person name="Yang D."/>
            <person name="Bader C.D."/>
            <person name="Teijaro C.N."/>
            <person name="Fluegel L."/>
            <person name="Davis C.M."/>
            <person name="Simpson J.R."/>
            <person name="Lauterbach L."/>
            <person name="Steele A.D."/>
            <person name="Gui C."/>
            <person name="Meng S."/>
            <person name="Li G."/>
            <person name="Viehrig K."/>
            <person name="Ye F."/>
            <person name="Su P."/>
            <person name="Kiefer A.F."/>
            <person name="Nichols A."/>
            <person name="Cepeda A.J."/>
            <person name="Yan W."/>
            <person name="Fan B."/>
            <person name="Jiang Y."/>
            <person name="Adhikari A."/>
            <person name="Zheng C.-J."/>
            <person name="Schuster L."/>
            <person name="Cowan T.M."/>
            <person name="Smanski M.J."/>
            <person name="Chevrette M.G."/>
            <person name="De Carvalho L.P.S."/>
            <person name="Shen B."/>
        </authorList>
    </citation>
    <scope>NUCLEOTIDE SEQUENCE [LARGE SCALE GENOMIC DNA]</scope>
    <source>
        <strain evidence="2 3">NPDC058348</strain>
    </source>
</reference>
<dbReference type="RefSeq" id="WP_386713502.1">
    <property type="nucleotide sequence ID" value="NZ_JBHXIJ010000078.1"/>
</dbReference>
<evidence type="ECO:0000313" key="3">
    <source>
        <dbReference type="Proteomes" id="UP001598448"/>
    </source>
</evidence>
<comment type="caution">
    <text evidence="2">The sequence shown here is derived from an EMBL/GenBank/DDBJ whole genome shotgun (WGS) entry which is preliminary data.</text>
</comment>
<organism evidence="2 3">
    <name type="scientific">Streptomyces albidochromogenes</name>
    <dbReference type="NCBI Taxonomy" id="329524"/>
    <lineage>
        <taxon>Bacteria</taxon>
        <taxon>Bacillati</taxon>
        <taxon>Actinomycetota</taxon>
        <taxon>Actinomycetes</taxon>
        <taxon>Kitasatosporales</taxon>
        <taxon>Streptomycetaceae</taxon>
        <taxon>Streptomyces</taxon>
    </lineage>
</organism>
<keyword evidence="1" id="KW-1133">Transmembrane helix</keyword>
<evidence type="ECO:0008006" key="4">
    <source>
        <dbReference type="Google" id="ProtNLM"/>
    </source>
</evidence>
<dbReference type="Proteomes" id="UP001598448">
    <property type="component" value="Unassembled WGS sequence"/>
</dbReference>
<proteinExistence type="predicted"/>
<keyword evidence="3" id="KW-1185">Reference proteome</keyword>
<evidence type="ECO:0000313" key="2">
    <source>
        <dbReference type="EMBL" id="MFD5099996.1"/>
    </source>
</evidence>